<reference evidence="1 2" key="1">
    <citation type="submission" date="2016-07" db="EMBL/GenBank/DDBJ databases">
        <title>Pervasive Adenine N6-methylation of Active Genes in Fungi.</title>
        <authorList>
            <consortium name="DOE Joint Genome Institute"/>
            <person name="Mondo S.J."/>
            <person name="Dannebaum R.O."/>
            <person name="Kuo R.C."/>
            <person name="Labutti K."/>
            <person name="Haridas S."/>
            <person name="Kuo A."/>
            <person name="Salamov A."/>
            <person name="Ahrendt S.R."/>
            <person name="Lipzen A."/>
            <person name="Sullivan W."/>
            <person name="Andreopoulos W.B."/>
            <person name="Clum A."/>
            <person name="Lindquist E."/>
            <person name="Daum C."/>
            <person name="Ramamoorthy G.K."/>
            <person name="Gryganskyi A."/>
            <person name="Culley D."/>
            <person name="Magnuson J.K."/>
            <person name="James T.Y."/>
            <person name="O'Malley M.A."/>
            <person name="Stajich J.E."/>
            <person name="Spatafora J.W."/>
            <person name="Visel A."/>
            <person name="Grigoriev I.V."/>
        </authorList>
    </citation>
    <scope>NUCLEOTIDE SEQUENCE [LARGE SCALE GENOMIC DNA]</scope>
    <source>
        <strain evidence="1 2">PL171</strain>
    </source>
</reference>
<organism evidence="1 2">
    <name type="scientific">Catenaria anguillulae PL171</name>
    <dbReference type="NCBI Taxonomy" id="765915"/>
    <lineage>
        <taxon>Eukaryota</taxon>
        <taxon>Fungi</taxon>
        <taxon>Fungi incertae sedis</taxon>
        <taxon>Blastocladiomycota</taxon>
        <taxon>Blastocladiomycetes</taxon>
        <taxon>Blastocladiales</taxon>
        <taxon>Catenariaceae</taxon>
        <taxon>Catenaria</taxon>
    </lineage>
</organism>
<keyword evidence="2" id="KW-1185">Reference proteome</keyword>
<proteinExistence type="predicted"/>
<protein>
    <submittedName>
        <fullName evidence="1">Uncharacterized protein</fullName>
    </submittedName>
</protein>
<evidence type="ECO:0000313" key="1">
    <source>
        <dbReference type="EMBL" id="ORZ34622.1"/>
    </source>
</evidence>
<name>A0A1Y2HNB2_9FUNG</name>
<dbReference type="Proteomes" id="UP000193411">
    <property type="component" value="Unassembled WGS sequence"/>
</dbReference>
<dbReference type="AlphaFoldDB" id="A0A1Y2HNB2"/>
<comment type="caution">
    <text evidence="1">The sequence shown here is derived from an EMBL/GenBank/DDBJ whole genome shotgun (WGS) entry which is preliminary data.</text>
</comment>
<evidence type="ECO:0000313" key="2">
    <source>
        <dbReference type="Proteomes" id="UP000193411"/>
    </source>
</evidence>
<accession>A0A1Y2HNB2</accession>
<gene>
    <name evidence="1" type="ORF">BCR44DRAFT_1436087</name>
</gene>
<sequence length="92" mass="10513">MYDPRFRRARSGVACTRPLFLLLSKSKQRPPVSHCGATRFSTWRLQSAQQFLAGMEAHEPANKHGQGWSDALRRTGMQNQSHVSFRIRQCIA</sequence>
<dbReference type="EMBL" id="MCFL01000027">
    <property type="protein sequence ID" value="ORZ34622.1"/>
    <property type="molecule type" value="Genomic_DNA"/>
</dbReference>